<name>A0A395S543_9HYPO</name>
<dbReference type="Pfam" id="PF13738">
    <property type="entry name" value="Pyr_redox_3"/>
    <property type="match status" value="1"/>
</dbReference>
<evidence type="ECO:0000313" key="3">
    <source>
        <dbReference type="Proteomes" id="UP000266234"/>
    </source>
</evidence>
<gene>
    <name evidence="2" type="ORF">FLONG3_8501</name>
</gene>
<protein>
    <recommendedName>
        <fullName evidence="4">Monooxygenase</fullName>
    </recommendedName>
</protein>
<evidence type="ECO:0000256" key="1">
    <source>
        <dbReference type="ARBA" id="ARBA00010139"/>
    </source>
</evidence>
<comment type="similarity">
    <text evidence="1">Belongs to the FAD-binding monooxygenase family.</text>
</comment>
<sequence>MSQTDVLIIGAGMSGIGLAVQLIRKFGTRNFVIIEKSCAIAGTWSVNSYPGCGCDVPSHFYSYSFALNPNWSQAYASQPEIEAYFKRVARNYDIERHVNFRSVVEFARWDESSGTWQVTIRDIETSKVRNIQCKVLISAVGALSIPKECDILGASDFEGRMFHTAKWDHSFDWSDKSVVVIGNGCSATQVIPAISSGDTAVKKVTQFARQAHWLSERPNPTYSPSFKWVMRWIPFAMRIYRTWLYYLKERDFAGFHVTRGLKKRNEWTKETVQYIRRMAPDRYLDFLVPKTEIGCKRRVNDTDYLACLHRDNVELVYDDPIHRIEAKGVRTKSGRLVTVDAIVLANGFETQMPLFPMKIYGKDGITIDEHWNQVSDGAASSYFGTCLSNFPNFFIMMGPNTLSGHLSVIYTSECQFNFTLRVIRPILQGRADIVRVTPEAERRDIHQVQEKAKTLVWATGCTSWFIDETTERNTIMFPDWQFMFWWRSVFVNWGDIEYRRVDGKDYSDVGPLWTLLLGVAGYMASRYTME</sequence>
<dbReference type="Gene3D" id="3.50.50.60">
    <property type="entry name" value="FAD/NAD(P)-binding domain"/>
    <property type="match status" value="2"/>
</dbReference>
<dbReference type="Proteomes" id="UP000266234">
    <property type="component" value="Unassembled WGS sequence"/>
</dbReference>
<dbReference type="PANTHER" id="PTHR42877:SF5">
    <property type="entry name" value="L-ORNITHINE N(5)-MONOOXYGENASE-RELATED"/>
    <property type="match status" value="1"/>
</dbReference>
<dbReference type="OrthoDB" id="74360at2759"/>
<keyword evidence="3" id="KW-1185">Reference proteome</keyword>
<comment type="caution">
    <text evidence="2">The sequence shown here is derived from an EMBL/GenBank/DDBJ whole genome shotgun (WGS) entry which is preliminary data.</text>
</comment>
<dbReference type="InterPro" id="IPR036188">
    <property type="entry name" value="FAD/NAD-bd_sf"/>
</dbReference>
<dbReference type="InterPro" id="IPR051209">
    <property type="entry name" value="FAD-bind_Monooxygenase_sf"/>
</dbReference>
<proteinExistence type="inferred from homology"/>
<dbReference type="PANTHER" id="PTHR42877">
    <property type="entry name" value="L-ORNITHINE N(5)-MONOOXYGENASE-RELATED"/>
    <property type="match status" value="1"/>
</dbReference>
<organism evidence="2 3">
    <name type="scientific">Fusarium longipes</name>
    <dbReference type="NCBI Taxonomy" id="694270"/>
    <lineage>
        <taxon>Eukaryota</taxon>
        <taxon>Fungi</taxon>
        <taxon>Dikarya</taxon>
        <taxon>Ascomycota</taxon>
        <taxon>Pezizomycotina</taxon>
        <taxon>Sordariomycetes</taxon>
        <taxon>Hypocreomycetidae</taxon>
        <taxon>Hypocreales</taxon>
        <taxon>Nectriaceae</taxon>
        <taxon>Fusarium</taxon>
    </lineage>
</organism>
<evidence type="ECO:0000313" key="2">
    <source>
        <dbReference type="EMBL" id="RGP67480.1"/>
    </source>
</evidence>
<evidence type="ECO:0008006" key="4">
    <source>
        <dbReference type="Google" id="ProtNLM"/>
    </source>
</evidence>
<accession>A0A395S543</accession>
<dbReference type="AlphaFoldDB" id="A0A395S543"/>
<reference evidence="2 3" key="1">
    <citation type="journal article" date="2018" name="PLoS Pathog.">
        <title>Evolution of structural diversity of trichothecenes, a family of toxins produced by plant pathogenic and entomopathogenic fungi.</title>
        <authorList>
            <person name="Proctor R.H."/>
            <person name="McCormick S.P."/>
            <person name="Kim H.S."/>
            <person name="Cardoza R.E."/>
            <person name="Stanley A.M."/>
            <person name="Lindo L."/>
            <person name="Kelly A."/>
            <person name="Brown D.W."/>
            <person name="Lee T."/>
            <person name="Vaughan M.M."/>
            <person name="Alexander N.J."/>
            <person name="Busman M."/>
            <person name="Gutierrez S."/>
        </authorList>
    </citation>
    <scope>NUCLEOTIDE SEQUENCE [LARGE SCALE GENOMIC DNA]</scope>
    <source>
        <strain evidence="2 3">NRRL 20695</strain>
    </source>
</reference>
<dbReference type="SUPFAM" id="SSF51905">
    <property type="entry name" value="FAD/NAD(P)-binding domain"/>
    <property type="match status" value="1"/>
</dbReference>
<dbReference type="EMBL" id="PXOG01000205">
    <property type="protein sequence ID" value="RGP67480.1"/>
    <property type="molecule type" value="Genomic_DNA"/>
</dbReference>